<evidence type="ECO:0000256" key="1">
    <source>
        <dbReference type="ARBA" id="ARBA00023015"/>
    </source>
</evidence>
<dbReference type="Pfam" id="PF07729">
    <property type="entry name" value="FCD"/>
    <property type="match status" value="1"/>
</dbReference>
<dbReference type="Gene3D" id="1.10.10.10">
    <property type="entry name" value="Winged helix-like DNA-binding domain superfamily/Winged helix DNA-binding domain"/>
    <property type="match status" value="1"/>
</dbReference>
<dbReference type="PANTHER" id="PTHR43537">
    <property type="entry name" value="TRANSCRIPTIONAL REGULATOR, GNTR FAMILY"/>
    <property type="match status" value="1"/>
</dbReference>
<dbReference type="Gene3D" id="1.20.120.530">
    <property type="entry name" value="GntR ligand-binding domain-like"/>
    <property type="match status" value="1"/>
</dbReference>
<keyword evidence="6" id="KW-1185">Reference proteome</keyword>
<dbReference type="PANTHER" id="PTHR43537:SF20">
    <property type="entry name" value="HTH-TYPE TRANSCRIPTIONAL REPRESSOR GLAR"/>
    <property type="match status" value="1"/>
</dbReference>
<dbReference type="InterPro" id="IPR011711">
    <property type="entry name" value="GntR_C"/>
</dbReference>
<proteinExistence type="predicted"/>
<dbReference type="EMBL" id="JAOCQF010000002">
    <property type="protein sequence ID" value="MCT8330536.1"/>
    <property type="molecule type" value="Genomic_DNA"/>
</dbReference>
<sequence length="238" mass="25896">MPATRRPTKGGPAKATRASRLAEEIRQAILSGEMEPGSRVNLDRLRERFGVSLSPVREAVARLVHAGLVEFEDQRGYRVAQVSADNLAEVTRLRAELESLAAGLAAERAGLDWEGEVMAALHRLNRVDPADAFGWDAAHATFHHTLVGGAGMPILSDFCAILLGLHERYRRIGGNTPPPTGAAGHDAIVEAAALRRDAQAARQLVRAQIEDWGERLARRFEDHTSHASRPTTRNSLQG</sequence>
<protein>
    <submittedName>
        <fullName evidence="5">GntR family transcriptional regulator</fullName>
    </submittedName>
</protein>
<dbReference type="InterPro" id="IPR000524">
    <property type="entry name" value="Tscrpt_reg_HTH_GntR"/>
</dbReference>
<name>A0ABT2NNP5_9RHOB</name>
<dbReference type="PROSITE" id="PS50949">
    <property type="entry name" value="HTH_GNTR"/>
    <property type="match status" value="1"/>
</dbReference>
<organism evidence="5 6">
    <name type="scientific">Albidovulum sediminis</name>
    <dbReference type="NCBI Taxonomy" id="3066345"/>
    <lineage>
        <taxon>Bacteria</taxon>
        <taxon>Pseudomonadati</taxon>
        <taxon>Pseudomonadota</taxon>
        <taxon>Alphaproteobacteria</taxon>
        <taxon>Rhodobacterales</taxon>
        <taxon>Paracoccaceae</taxon>
        <taxon>Albidovulum</taxon>
    </lineage>
</organism>
<evidence type="ECO:0000313" key="6">
    <source>
        <dbReference type="Proteomes" id="UP001205601"/>
    </source>
</evidence>
<dbReference type="InterPro" id="IPR036390">
    <property type="entry name" value="WH_DNA-bd_sf"/>
</dbReference>
<evidence type="ECO:0000256" key="3">
    <source>
        <dbReference type="ARBA" id="ARBA00023163"/>
    </source>
</evidence>
<dbReference type="SUPFAM" id="SSF46785">
    <property type="entry name" value="Winged helix' DNA-binding domain"/>
    <property type="match status" value="1"/>
</dbReference>
<dbReference type="Pfam" id="PF00392">
    <property type="entry name" value="GntR"/>
    <property type="match status" value="1"/>
</dbReference>
<dbReference type="Proteomes" id="UP001205601">
    <property type="component" value="Unassembled WGS sequence"/>
</dbReference>
<feature type="domain" description="HTH gntR-type" evidence="4">
    <location>
        <begin position="15"/>
        <end position="82"/>
    </location>
</feature>
<keyword evidence="1" id="KW-0805">Transcription regulation</keyword>
<dbReference type="SUPFAM" id="SSF48008">
    <property type="entry name" value="GntR ligand-binding domain-like"/>
    <property type="match status" value="1"/>
</dbReference>
<dbReference type="InterPro" id="IPR008920">
    <property type="entry name" value="TF_FadR/GntR_C"/>
</dbReference>
<evidence type="ECO:0000256" key="2">
    <source>
        <dbReference type="ARBA" id="ARBA00023125"/>
    </source>
</evidence>
<evidence type="ECO:0000313" key="5">
    <source>
        <dbReference type="EMBL" id="MCT8330536.1"/>
    </source>
</evidence>
<keyword evidence="3" id="KW-0804">Transcription</keyword>
<dbReference type="RefSeq" id="WP_261496396.1">
    <property type="nucleotide sequence ID" value="NZ_JAOCQF010000002.1"/>
</dbReference>
<dbReference type="SMART" id="SM00345">
    <property type="entry name" value="HTH_GNTR"/>
    <property type="match status" value="1"/>
</dbReference>
<gene>
    <name evidence="5" type="ORF">N5I32_13505</name>
</gene>
<comment type="caution">
    <text evidence="5">The sequence shown here is derived from an EMBL/GenBank/DDBJ whole genome shotgun (WGS) entry which is preliminary data.</text>
</comment>
<dbReference type="InterPro" id="IPR036388">
    <property type="entry name" value="WH-like_DNA-bd_sf"/>
</dbReference>
<dbReference type="SMART" id="SM00895">
    <property type="entry name" value="FCD"/>
    <property type="match status" value="1"/>
</dbReference>
<evidence type="ECO:0000259" key="4">
    <source>
        <dbReference type="PROSITE" id="PS50949"/>
    </source>
</evidence>
<keyword evidence="2" id="KW-0238">DNA-binding</keyword>
<dbReference type="CDD" id="cd07377">
    <property type="entry name" value="WHTH_GntR"/>
    <property type="match status" value="1"/>
</dbReference>
<reference evidence="6" key="1">
    <citation type="submission" date="2023-07" db="EMBL/GenBank/DDBJ databases">
        <title>Defluviimonas sediminis sp. nov., isolated from mangrove sediment.</title>
        <authorList>
            <person name="Liu L."/>
            <person name="Li J."/>
            <person name="Huang Y."/>
            <person name="Pan J."/>
            <person name="Li M."/>
        </authorList>
    </citation>
    <scope>NUCLEOTIDE SEQUENCE [LARGE SCALE GENOMIC DNA]</scope>
    <source>
        <strain evidence="6">FT324</strain>
    </source>
</reference>
<accession>A0ABT2NNP5</accession>